<evidence type="ECO:0000313" key="1">
    <source>
        <dbReference type="EMBL" id="KGO93585.1"/>
    </source>
</evidence>
<dbReference type="Proteomes" id="UP000030111">
    <property type="component" value="Unassembled WGS sequence"/>
</dbReference>
<protein>
    <submittedName>
        <fullName evidence="1">Uncharacterized protein</fullName>
    </submittedName>
</protein>
<dbReference type="RefSeq" id="WP_026991837.1">
    <property type="nucleotide sequence ID" value="NZ_JRLY01000004.1"/>
</dbReference>
<dbReference type="STRING" id="1121898.GCA_000422725_00379"/>
<dbReference type="EMBL" id="JRLY01000004">
    <property type="protein sequence ID" value="KGO93585.1"/>
    <property type="molecule type" value="Genomic_DNA"/>
</dbReference>
<proteinExistence type="predicted"/>
<comment type="caution">
    <text evidence="1">The sequence shown here is derived from an EMBL/GenBank/DDBJ whole genome shotgun (WGS) entry which is preliminary data.</text>
</comment>
<organism evidence="1 2">
    <name type="scientific">Flavobacterium subsaxonicum WB 4.1-42 = DSM 21790</name>
    <dbReference type="NCBI Taxonomy" id="1121898"/>
    <lineage>
        <taxon>Bacteria</taxon>
        <taxon>Pseudomonadati</taxon>
        <taxon>Bacteroidota</taxon>
        <taxon>Flavobacteriia</taxon>
        <taxon>Flavobacteriales</taxon>
        <taxon>Flavobacteriaceae</taxon>
        <taxon>Flavobacterium</taxon>
    </lineage>
</organism>
<sequence>MNIKDFITELQYLEGCSIKNCYRKFTGDSDHIPIDIRNEEADGDIFLSFSNKIAYRFKANTEHSSIEIDRIDLNEIPLDSQCISKDDSKFWNSIIGKKISNTIIICNKLEHAYGVRFITLDKFQFDFLYLFKSEYDFDSLLIRKSE</sequence>
<keyword evidence="2" id="KW-1185">Reference proteome</keyword>
<dbReference type="OrthoDB" id="9996463at2"/>
<name>A0A0A2MZE4_9FLAO</name>
<reference evidence="1 2" key="1">
    <citation type="submission" date="2013-09" db="EMBL/GenBank/DDBJ databases">
        <authorList>
            <person name="Zeng Z."/>
            <person name="Chen C."/>
        </authorList>
    </citation>
    <scope>NUCLEOTIDE SEQUENCE [LARGE SCALE GENOMIC DNA]</scope>
    <source>
        <strain evidence="1 2">WB 4.1-42</strain>
    </source>
</reference>
<accession>A0A0A2MZE4</accession>
<gene>
    <name evidence="1" type="ORF">Q766_06345</name>
</gene>
<dbReference type="AlphaFoldDB" id="A0A0A2MZE4"/>
<evidence type="ECO:0000313" key="2">
    <source>
        <dbReference type="Proteomes" id="UP000030111"/>
    </source>
</evidence>